<sequence>MSKLGNMGHMTINLLLHFKEQCQGLRICLTHITHTTDLPPPEPVAGDATITAFGTYISPQSPTLGARGSSAASSSDIITPSLSVPTSTVTKALHPTSTQSEFASILKQLSPLLSCDESKGKDSKE</sequence>
<dbReference type="AlphaFoldDB" id="A0AAW1M093"/>
<comment type="caution">
    <text evidence="1">The sequence shown here is derived from an EMBL/GenBank/DDBJ whole genome shotgun (WGS) entry which is preliminary data.</text>
</comment>
<evidence type="ECO:0000313" key="1">
    <source>
        <dbReference type="EMBL" id="KAK9739890.1"/>
    </source>
</evidence>
<proteinExistence type="predicted"/>
<dbReference type="Proteomes" id="UP001458880">
    <property type="component" value="Unassembled WGS sequence"/>
</dbReference>
<name>A0AAW1M093_POPJA</name>
<gene>
    <name evidence="1" type="ORF">QE152_g8625</name>
</gene>
<protein>
    <submittedName>
        <fullName evidence="1">Uncharacterized protein</fullName>
    </submittedName>
</protein>
<dbReference type="EMBL" id="JASPKY010000069">
    <property type="protein sequence ID" value="KAK9739890.1"/>
    <property type="molecule type" value="Genomic_DNA"/>
</dbReference>
<reference evidence="1 2" key="1">
    <citation type="journal article" date="2024" name="BMC Genomics">
        <title>De novo assembly and annotation of Popillia japonica's genome with initial clues to its potential as an invasive pest.</title>
        <authorList>
            <person name="Cucini C."/>
            <person name="Boschi S."/>
            <person name="Funari R."/>
            <person name="Cardaioli E."/>
            <person name="Iannotti N."/>
            <person name="Marturano G."/>
            <person name="Paoli F."/>
            <person name="Bruttini M."/>
            <person name="Carapelli A."/>
            <person name="Frati F."/>
            <person name="Nardi F."/>
        </authorList>
    </citation>
    <scope>NUCLEOTIDE SEQUENCE [LARGE SCALE GENOMIC DNA]</scope>
    <source>
        <strain evidence="1">DMR45628</strain>
    </source>
</reference>
<accession>A0AAW1M093</accession>
<organism evidence="1 2">
    <name type="scientific">Popillia japonica</name>
    <name type="common">Japanese beetle</name>
    <dbReference type="NCBI Taxonomy" id="7064"/>
    <lineage>
        <taxon>Eukaryota</taxon>
        <taxon>Metazoa</taxon>
        <taxon>Ecdysozoa</taxon>
        <taxon>Arthropoda</taxon>
        <taxon>Hexapoda</taxon>
        <taxon>Insecta</taxon>
        <taxon>Pterygota</taxon>
        <taxon>Neoptera</taxon>
        <taxon>Endopterygota</taxon>
        <taxon>Coleoptera</taxon>
        <taxon>Polyphaga</taxon>
        <taxon>Scarabaeiformia</taxon>
        <taxon>Scarabaeidae</taxon>
        <taxon>Rutelinae</taxon>
        <taxon>Popillia</taxon>
    </lineage>
</organism>
<keyword evidence="2" id="KW-1185">Reference proteome</keyword>
<evidence type="ECO:0000313" key="2">
    <source>
        <dbReference type="Proteomes" id="UP001458880"/>
    </source>
</evidence>